<name>A0A5M6IMS3_9PROT</name>
<organism evidence="1 2">
    <name type="scientific">Rhodovastum atsumiense</name>
    <dbReference type="NCBI Taxonomy" id="504468"/>
    <lineage>
        <taxon>Bacteria</taxon>
        <taxon>Pseudomonadati</taxon>
        <taxon>Pseudomonadota</taxon>
        <taxon>Alphaproteobacteria</taxon>
        <taxon>Acetobacterales</taxon>
        <taxon>Acetobacteraceae</taxon>
        <taxon>Rhodovastum</taxon>
    </lineage>
</organism>
<keyword evidence="2" id="KW-1185">Reference proteome</keyword>
<gene>
    <name evidence="1" type="ORF">F1189_23705</name>
</gene>
<comment type="caution">
    <text evidence="1">The sequence shown here is derived from an EMBL/GenBank/DDBJ whole genome shotgun (WGS) entry which is preliminary data.</text>
</comment>
<dbReference type="EMBL" id="VWPK01000048">
    <property type="protein sequence ID" value="KAA5609542.1"/>
    <property type="molecule type" value="Genomic_DNA"/>
</dbReference>
<accession>A0A5M6IMS3</accession>
<dbReference type="AlphaFoldDB" id="A0A5M6IMS3"/>
<evidence type="ECO:0000313" key="2">
    <source>
        <dbReference type="Proteomes" id="UP000325255"/>
    </source>
</evidence>
<reference evidence="1 2" key="1">
    <citation type="submission" date="2019-09" db="EMBL/GenBank/DDBJ databases">
        <title>Genome sequence of Rhodovastum atsumiense, a diverse member of the Acetobacteraceae family of non-sulfur purple photosynthetic bacteria.</title>
        <authorList>
            <person name="Meyer T."/>
            <person name="Kyndt J."/>
        </authorList>
    </citation>
    <scope>NUCLEOTIDE SEQUENCE [LARGE SCALE GENOMIC DNA]</scope>
    <source>
        <strain evidence="1 2">DSM 21279</strain>
    </source>
</reference>
<protein>
    <submittedName>
        <fullName evidence="1">Uncharacterized protein</fullName>
    </submittedName>
</protein>
<sequence>MADPLDVLLRVGFHHAVTAANADEARQRVQALAGGSLDTAAFHDAVAAAVAADLIRDPIRLPPGGLQCHWRLELTPAGVQRARALSGA</sequence>
<proteinExistence type="predicted"/>
<dbReference type="RefSeq" id="WP_150043490.1">
    <property type="nucleotide sequence ID" value="NZ_OW485601.1"/>
</dbReference>
<dbReference type="Proteomes" id="UP000325255">
    <property type="component" value="Unassembled WGS sequence"/>
</dbReference>
<evidence type="ECO:0000313" key="1">
    <source>
        <dbReference type="EMBL" id="KAA5609542.1"/>
    </source>
</evidence>
<dbReference type="OrthoDB" id="7276262at2"/>